<evidence type="ECO:0000256" key="9">
    <source>
        <dbReference type="ARBA" id="ARBA00023136"/>
    </source>
</evidence>
<keyword evidence="5" id="KW-0997">Cell inner membrane</keyword>
<dbReference type="SMART" id="SM00382">
    <property type="entry name" value="AAA"/>
    <property type="match status" value="2"/>
</dbReference>
<keyword evidence="3" id="KW-0813">Transport</keyword>
<name>A0ABV3KCQ3_9MICC</name>
<keyword evidence="13" id="KW-1185">Reference proteome</keyword>
<comment type="subcellular location">
    <subcellularLocation>
        <location evidence="1">Cell membrane</location>
        <topology evidence="1">Peripheral membrane protein</topology>
    </subcellularLocation>
</comment>
<evidence type="ECO:0000313" key="12">
    <source>
        <dbReference type="EMBL" id="MEV8158175.1"/>
    </source>
</evidence>
<dbReference type="SUPFAM" id="SSF52540">
    <property type="entry name" value="P-loop containing nucleoside triphosphate hydrolases"/>
    <property type="match status" value="2"/>
</dbReference>
<dbReference type="InterPro" id="IPR003439">
    <property type="entry name" value="ABC_transporter-like_ATP-bd"/>
</dbReference>
<feature type="region of interest" description="Disordered" evidence="10">
    <location>
        <begin position="1"/>
        <end position="136"/>
    </location>
</feature>
<dbReference type="Pfam" id="PF08352">
    <property type="entry name" value="oligo_HPY"/>
    <property type="match status" value="2"/>
</dbReference>
<dbReference type="PANTHER" id="PTHR43297">
    <property type="entry name" value="OLIGOPEPTIDE TRANSPORT ATP-BINDING PROTEIN APPD"/>
    <property type="match status" value="1"/>
</dbReference>
<keyword evidence="8" id="KW-1278">Translocase</keyword>
<feature type="compositionally biased region" description="Low complexity" evidence="10">
    <location>
        <begin position="59"/>
        <end position="69"/>
    </location>
</feature>
<evidence type="ECO:0000256" key="4">
    <source>
        <dbReference type="ARBA" id="ARBA00022475"/>
    </source>
</evidence>
<dbReference type="EMBL" id="JBFBLL010000004">
    <property type="protein sequence ID" value="MEV8158175.1"/>
    <property type="molecule type" value="Genomic_DNA"/>
</dbReference>
<reference evidence="12 13" key="1">
    <citation type="submission" date="2024-06" db="EMBL/GenBank/DDBJ databases">
        <title>The Natural Products Discovery Center: Release of the First 8490 Sequenced Strains for Exploring Actinobacteria Biosynthetic Diversity.</title>
        <authorList>
            <person name="Kalkreuter E."/>
            <person name="Kautsar S.A."/>
            <person name="Yang D."/>
            <person name="Bader C.D."/>
            <person name="Teijaro C.N."/>
            <person name="Fluegel L."/>
            <person name="Davis C.M."/>
            <person name="Simpson J.R."/>
            <person name="Lauterbach L."/>
            <person name="Steele A.D."/>
            <person name="Gui C."/>
            <person name="Meng S."/>
            <person name="Li G."/>
            <person name="Viehrig K."/>
            <person name="Ye F."/>
            <person name="Su P."/>
            <person name="Kiefer A.F."/>
            <person name="Nichols A."/>
            <person name="Cepeda A.J."/>
            <person name="Yan W."/>
            <person name="Fan B."/>
            <person name="Jiang Y."/>
            <person name="Adhikari A."/>
            <person name="Zheng C.-J."/>
            <person name="Schuster L."/>
            <person name="Cowan T.M."/>
            <person name="Smanski M.J."/>
            <person name="Chevrette M.G."/>
            <person name="De Carvalho L.P.S."/>
            <person name="Shen B."/>
        </authorList>
    </citation>
    <scope>NUCLEOTIDE SEQUENCE [LARGE SCALE GENOMIC DNA]</scope>
    <source>
        <strain evidence="12 13">NPDC079179</strain>
    </source>
</reference>
<evidence type="ECO:0000256" key="10">
    <source>
        <dbReference type="SAM" id="MobiDB-lite"/>
    </source>
</evidence>
<dbReference type="InterPro" id="IPR050388">
    <property type="entry name" value="ABC_Ni/Peptide_Import"/>
</dbReference>
<dbReference type="NCBIfam" id="NF007739">
    <property type="entry name" value="PRK10419.1"/>
    <property type="match status" value="2"/>
</dbReference>
<dbReference type="Gene3D" id="3.40.50.300">
    <property type="entry name" value="P-loop containing nucleotide triphosphate hydrolases"/>
    <property type="match status" value="2"/>
</dbReference>
<dbReference type="InterPro" id="IPR013563">
    <property type="entry name" value="Oligopep_ABC_C"/>
</dbReference>
<protein>
    <submittedName>
        <fullName evidence="12">ABC transporter ATP-binding protein</fullName>
    </submittedName>
</protein>
<dbReference type="PANTHER" id="PTHR43297:SF14">
    <property type="entry name" value="ATPASE AAA-TYPE CORE DOMAIN-CONTAINING PROTEIN"/>
    <property type="match status" value="1"/>
</dbReference>
<evidence type="ECO:0000256" key="7">
    <source>
        <dbReference type="ARBA" id="ARBA00022840"/>
    </source>
</evidence>
<dbReference type="InterPro" id="IPR027417">
    <property type="entry name" value="P-loop_NTPase"/>
</dbReference>
<dbReference type="NCBIfam" id="NF008453">
    <property type="entry name" value="PRK11308.1"/>
    <property type="match status" value="2"/>
</dbReference>
<keyword evidence="6" id="KW-0547">Nucleotide-binding</keyword>
<dbReference type="PROSITE" id="PS50893">
    <property type="entry name" value="ABC_TRANSPORTER_2"/>
    <property type="match status" value="2"/>
</dbReference>
<dbReference type="InterPro" id="IPR017871">
    <property type="entry name" value="ABC_transporter-like_CS"/>
</dbReference>
<dbReference type="GO" id="GO:0005524">
    <property type="term" value="F:ATP binding"/>
    <property type="evidence" value="ECO:0007669"/>
    <property type="project" value="UniProtKB-KW"/>
</dbReference>
<evidence type="ECO:0000256" key="5">
    <source>
        <dbReference type="ARBA" id="ARBA00022519"/>
    </source>
</evidence>
<gene>
    <name evidence="12" type="ORF">AB0O96_08215</name>
</gene>
<accession>A0ABV3KCQ3</accession>
<proteinExistence type="inferred from homology"/>
<dbReference type="Proteomes" id="UP001553031">
    <property type="component" value="Unassembled WGS sequence"/>
</dbReference>
<sequence>MSTSNQPHGVPEGAPDPRDGAQSPDAVPAQGPTAAEHNAPWDGSLAGDGRVATSPTGDAAAQNAGAQGAETSSAEVLGASEGVAPDSSGATSEAGNAVDGSTATDASAAAGTKKRGRRALRAEPSDRRGRSRTKVARGEPVLSVRGLSVDFGVDREWVPAAINLDYDVAAGEVLAIVGESGSGKSASSMSMLGLLPSNARVRGSAKLGGEELIGLRGSALRRVRGEEIAVIFQEPMTALNPVYTVGQQIVETLRLHRDISPTEAAERAKQMLTMVELPDPEKAFRSYPHQLSGGQRQRAMIAQSLSCDPKLLIADEPTTALDVTVQAEILDLIRNLKDQLDSAVILITHDMGVVADLADKIAVMQNGVIVEQGSAEQIFSAPRHPYTRTLLEAVPHLGQGTEGDESVDMVAALERSVAAPIVVDRSTAESASMDTLAQRVVAPILQLKDVAIEYPKQGRNPAFRAVEGVSLTVASGETVGLVGESGSGKTTIGRAAVGLLPVVEGSLVVDGVELHGAPRSTLDRVRKDVGMVFQDPSSSLNPRLPIGESIGEPMYLAKVAKGAELQHRIEQLLDQVRLPRNYRNRYPHELSGGQKQRVGIARALSLKPKLLVADEPTSALDVSVQATVLDLFEELQAEMGFACLFVTHDLAVIDRLARRIVVMQHGHIVEQGSRETVLRHPEQEYTKRLLAAVPVPDPQTQRARRELRQQLAETLP</sequence>
<dbReference type="Pfam" id="PF00005">
    <property type="entry name" value="ABC_tran"/>
    <property type="match status" value="2"/>
</dbReference>
<dbReference type="InterPro" id="IPR003593">
    <property type="entry name" value="AAA+_ATPase"/>
</dbReference>
<evidence type="ECO:0000256" key="3">
    <source>
        <dbReference type="ARBA" id="ARBA00022448"/>
    </source>
</evidence>
<dbReference type="CDD" id="cd03257">
    <property type="entry name" value="ABC_NikE_OppD_transporters"/>
    <property type="match status" value="2"/>
</dbReference>
<dbReference type="RefSeq" id="WP_363784796.1">
    <property type="nucleotide sequence ID" value="NZ_JBFBLL010000004.1"/>
</dbReference>
<keyword evidence="7 12" id="KW-0067">ATP-binding</keyword>
<evidence type="ECO:0000313" key="13">
    <source>
        <dbReference type="Proteomes" id="UP001553031"/>
    </source>
</evidence>
<evidence type="ECO:0000256" key="8">
    <source>
        <dbReference type="ARBA" id="ARBA00022967"/>
    </source>
</evidence>
<comment type="caution">
    <text evidence="12">The sequence shown here is derived from an EMBL/GenBank/DDBJ whole genome shotgun (WGS) entry which is preliminary data.</text>
</comment>
<evidence type="ECO:0000259" key="11">
    <source>
        <dbReference type="PROSITE" id="PS50893"/>
    </source>
</evidence>
<keyword evidence="9" id="KW-0472">Membrane</keyword>
<feature type="domain" description="ABC transporter" evidence="11">
    <location>
        <begin position="144"/>
        <end position="391"/>
    </location>
</feature>
<keyword evidence="4" id="KW-1003">Cell membrane</keyword>
<dbReference type="PROSITE" id="PS00211">
    <property type="entry name" value="ABC_TRANSPORTER_1"/>
    <property type="match status" value="2"/>
</dbReference>
<organism evidence="12 13">
    <name type="scientific">Kocuria salsicia</name>
    <dbReference type="NCBI Taxonomy" id="664639"/>
    <lineage>
        <taxon>Bacteria</taxon>
        <taxon>Bacillati</taxon>
        <taxon>Actinomycetota</taxon>
        <taxon>Actinomycetes</taxon>
        <taxon>Micrococcales</taxon>
        <taxon>Micrococcaceae</taxon>
        <taxon>Kocuria</taxon>
    </lineage>
</organism>
<evidence type="ECO:0000256" key="6">
    <source>
        <dbReference type="ARBA" id="ARBA00022741"/>
    </source>
</evidence>
<feature type="compositionally biased region" description="Low complexity" evidence="10">
    <location>
        <begin position="99"/>
        <end position="111"/>
    </location>
</feature>
<feature type="domain" description="ABC transporter" evidence="11">
    <location>
        <begin position="445"/>
        <end position="690"/>
    </location>
</feature>
<comment type="similarity">
    <text evidence="2">Belongs to the ABC transporter superfamily.</text>
</comment>
<evidence type="ECO:0000256" key="1">
    <source>
        <dbReference type="ARBA" id="ARBA00004202"/>
    </source>
</evidence>
<evidence type="ECO:0000256" key="2">
    <source>
        <dbReference type="ARBA" id="ARBA00005417"/>
    </source>
</evidence>